<gene>
    <name evidence="2" type="ordered locus">Olsu_1196</name>
</gene>
<dbReference type="AlphaFoldDB" id="E1QVZ9"/>
<accession>E1QVZ9</accession>
<protein>
    <submittedName>
        <fullName evidence="2">Uncharacterized protein</fullName>
    </submittedName>
</protein>
<evidence type="ECO:0000313" key="2">
    <source>
        <dbReference type="EMBL" id="ADK68302.1"/>
    </source>
</evidence>
<proteinExistence type="predicted"/>
<dbReference type="KEGG" id="ols:Olsu_1196"/>
<dbReference type="RefSeq" id="WP_013252054.1">
    <property type="nucleotide sequence ID" value="NC_014363.1"/>
</dbReference>
<organism evidence="2 3">
    <name type="scientific">Olsenella uli (strain ATCC 49627 / DSM 7084 / CCUG 31166 / CIP 109912 / JCM 12494 / LMG 11480 / NCIMB 702895 / VPI D76D-27C)</name>
    <name type="common">Lactobacillus uli</name>
    <dbReference type="NCBI Taxonomy" id="633147"/>
    <lineage>
        <taxon>Bacteria</taxon>
        <taxon>Bacillati</taxon>
        <taxon>Actinomycetota</taxon>
        <taxon>Coriobacteriia</taxon>
        <taxon>Coriobacteriales</taxon>
        <taxon>Atopobiaceae</taxon>
        <taxon>Olsenella</taxon>
    </lineage>
</organism>
<dbReference type="OrthoDB" id="3193405at2"/>
<evidence type="ECO:0000313" key="3">
    <source>
        <dbReference type="Proteomes" id="UP000000333"/>
    </source>
</evidence>
<dbReference type="Proteomes" id="UP000000333">
    <property type="component" value="Chromosome"/>
</dbReference>
<dbReference type="HOGENOM" id="CLU_1561353_0_0_11"/>
<dbReference type="GeneID" id="78513193"/>
<dbReference type="EMBL" id="CP002106">
    <property type="protein sequence ID" value="ADK68302.1"/>
    <property type="molecule type" value="Genomic_DNA"/>
</dbReference>
<sequence length="171" mass="18363">MTEFLTGNEWWWRLARTVTQGALGVVAANLDLLVGTAVVDPAWKALVVALVMAAMGEVRMAKSKLCTYMHITKNHSSGRSGCRVCKLTPHYMAAKCPGSSAPTTSRTRPGRPRPTTAGVNGDVAIGVDEADRAWTSSSAWNDNRTITIQWHGAAEAPASKPQPCRTVGNSW</sequence>
<name>E1QVZ9_OLSUV</name>
<dbReference type="STRING" id="633147.Olsu_1196"/>
<keyword evidence="3" id="KW-1185">Reference proteome</keyword>
<feature type="region of interest" description="Disordered" evidence="1">
    <location>
        <begin position="96"/>
        <end position="121"/>
    </location>
</feature>
<reference evidence="2 3" key="1">
    <citation type="journal article" date="2010" name="Stand. Genomic Sci.">
        <title>Complete genome sequence of Olsenella uli type strain (VPI D76D-27C).</title>
        <authorList>
            <person name="Goker M."/>
            <person name="Held B."/>
            <person name="Lucas S."/>
            <person name="Nolan M."/>
            <person name="Yasawong M."/>
            <person name="Glavina Del Rio T."/>
            <person name="Tice H."/>
            <person name="Cheng J.F."/>
            <person name="Bruce D."/>
            <person name="Detter J.C."/>
            <person name="Tapia R."/>
            <person name="Han C."/>
            <person name="Goodwin L."/>
            <person name="Pitluck S."/>
            <person name="Liolios K."/>
            <person name="Ivanova N."/>
            <person name="Mavromatis K."/>
            <person name="Mikhailova N."/>
            <person name="Pati A."/>
            <person name="Chen A."/>
            <person name="Palaniappan K."/>
            <person name="Land M."/>
            <person name="Hauser L."/>
            <person name="Chang Y.J."/>
            <person name="Jeffries C.D."/>
            <person name="Rohde M."/>
            <person name="Sikorski J."/>
            <person name="Pukall R."/>
            <person name="Woyke T."/>
            <person name="Bristow J."/>
            <person name="Eisen J.A."/>
            <person name="Markowitz V."/>
            <person name="Hugenholtz P."/>
            <person name="Kyrpides N.C."/>
            <person name="Klenk H.P."/>
            <person name="Lapidus A."/>
        </authorList>
    </citation>
    <scope>NUCLEOTIDE SEQUENCE [LARGE SCALE GENOMIC DNA]</scope>
    <source>
        <strain evidence="3">ATCC 49627 / DSM 7084 / CIP 109912 / JCM 12494 / NCIMB 702895 / VPI D76D-27C</strain>
    </source>
</reference>
<dbReference type="PATRIC" id="fig|633147.7.peg.342"/>
<feature type="compositionally biased region" description="Low complexity" evidence="1">
    <location>
        <begin position="97"/>
        <end position="118"/>
    </location>
</feature>
<evidence type="ECO:0000256" key="1">
    <source>
        <dbReference type="SAM" id="MobiDB-lite"/>
    </source>
</evidence>